<dbReference type="Proteomes" id="UP000001555">
    <property type="component" value="Unassembled WGS sequence"/>
</dbReference>
<dbReference type="EMBL" id="ABJB011040196">
    <property type="status" value="NOT_ANNOTATED_CDS"/>
    <property type="molecule type" value="Genomic_DNA"/>
</dbReference>
<evidence type="ECO:0000313" key="2">
    <source>
        <dbReference type="EnsemblMetazoa" id="ISCW005734-PA"/>
    </source>
</evidence>
<evidence type="ECO:0000313" key="1">
    <source>
        <dbReference type="EMBL" id="EEC08161.1"/>
    </source>
</evidence>
<evidence type="ECO:0008006" key="4">
    <source>
        <dbReference type="Google" id="ProtNLM"/>
    </source>
</evidence>
<dbReference type="InParanoid" id="B7PNI9"/>
<reference evidence="1 3" key="1">
    <citation type="submission" date="2008-03" db="EMBL/GenBank/DDBJ databases">
        <title>Annotation of Ixodes scapularis.</title>
        <authorList>
            <consortium name="Ixodes scapularis Genome Project Consortium"/>
            <person name="Caler E."/>
            <person name="Hannick L.I."/>
            <person name="Bidwell S."/>
            <person name="Joardar V."/>
            <person name="Thiagarajan M."/>
            <person name="Amedeo P."/>
            <person name="Galinsky K.J."/>
            <person name="Schobel S."/>
            <person name="Inman J."/>
            <person name="Hostetler J."/>
            <person name="Miller J."/>
            <person name="Hammond M."/>
            <person name="Megy K."/>
            <person name="Lawson D."/>
            <person name="Kodira C."/>
            <person name="Sutton G."/>
            <person name="Meyer J."/>
            <person name="Hill C.A."/>
            <person name="Birren B."/>
            <person name="Nene V."/>
            <person name="Collins F."/>
            <person name="Alarcon-Chaidez F."/>
            <person name="Wikel S."/>
            <person name="Strausberg R."/>
        </authorList>
    </citation>
    <scope>NUCLEOTIDE SEQUENCE [LARGE SCALE GENOMIC DNA]</scope>
    <source>
        <strain evidence="3">Wikel</strain>
        <strain evidence="1">Wikel colony</strain>
    </source>
</reference>
<dbReference type="AlphaFoldDB" id="B7PNI9"/>
<reference evidence="2" key="2">
    <citation type="submission" date="2020-05" db="UniProtKB">
        <authorList>
            <consortium name="EnsemblMetazoa"/>
        </authorList>
    </citation>
    <scope>IDENTIFICATION</scope>
    <source>
        <strain evidence="2">wikel</strain>
    </source>
</reference>
<dbReference type="EMBL" id="DS753189">
    <property type="protein sequence ID" value="EEC08161.1"/>
    <property type="molecule type" value="Genomic_DNA"/>
</dbReference>
<organism>
    <name type="scientific">Ixodes scapularis</name>
    <name type="common">Black-legged tick</name>
    <name type="synonym">Deer tick</name>
    <dbReference type="NCBI Taxonomy" id="6945"/>
    <lineage>
        <taxon>Eukaryota</taxon>
        <taxon>Metazoa</taxon>
        <taxon>Ecdysozoa</taxon>
        <taxon>Arthropoda</taxon>
        <taxon>Chelicerata</taxon>
        <taxon>Arachnida</taxon>
        <taxon>Acari</taxon>
        <taxon>Parasitiformes</taxon>
        <taxon>Ixodida</taxon>
        <taxon>Ixodoidea</taxon>
        <taxon>Ixodidae</taxon>
        <taxon>Ixodinae</taxon>
        <taxon>Ixodes</taxon>
    </lineage>
</organism>
<dbReference type="PaxDb" id="6945-B7PNI9"/>
<accession>B7PNI9</accession>
<proteinExistence type="predicted"/>
<dbReference type="SUPFAM" id="SSF53098">
    <property type="entry name" value="Ribonuclease H-like"/>
    <property type="match status" value="1"/>
</dbReference>
<dbReference type="EnsemblMetazoa" id="ISCW005734-RA">
    <property type="protein sequence ID" value="ISCW005734-PA"/>
    <property type="gene ID" value="ISCW005734"/>
</dbReference>
<keyword evidence="3" id="KW-1185">Reference proteome</keyword>
<dbReference type="VEuPathDB" id="VectorBase:ISCI005734"/>
<gene>
    <name evidence="1" type="ORF">IscW_ISCW005734</name>
</gene>
<name>B7PNI9_IXOSC</name>
<sequence>MENDSASRTSVPRLTDVDWDMLEQLREALNFLIDITELPGGDKSVTRFVLIPALKLIKNKMKTNDCNPAFICRFKAMLVDSILEGLRVWQPYNDYEMATCIDPRFKSLVCVEKDRREQIWARLSQLTRM</sequence>
<dbReference type="InterPro" id="IPR012337">
    <property type="entry name" value="RNaseH-like_sf"/>
</dbReference>
<evidence type="ECO:0000313" key="3">
    <source>
        <dbReference type="Proteomes" id="UP000001555"/>
    </source>
</evidence>
<dbReference type="VEuPathDB" id="VectorBase:ISCW005734"/>
<protein>
    <recommendedName>
        <fullName evidence="4">hAT-like transposase RNase-H fold domain-containing protein</fullName>
    </recommendedName>
</protein>
<dbReference type="HOGENOM" id="CLU_1951146_0_0_1"/>